<accession>A0ABT8CNS4</accession>
<comment type="caution">
    <text evidence="1">The sequence shown here is derived from an EMBL/GenBank/DDBJ whole genome shotgun (WGS) entry which is preliminary data.</text>
</comment>
<gene>
    <name evidence="1" type="ORF">QW060_01710</name>
</gene>
<dbReference type="PROSITE" id="PS51257">
    <property type="entry name" value="PROKAR_LIPOPROTEIN"/>
    <property type="match status" value="1"/>
</dbReference>
<evidence type="ECO:0000313" key="1">
    <source>
        <dbReference type="EMBL" id="MDN3705839.1"/>
    </source>
</evidence>
<protein>
    <submittedName>
        <fullName evidence="1">Uncharacterized protein</fullName>
    </submittedName>
</protein>
<reference evidence="2" key="1">
    <citation type="journal article" date="2019" name="Int. J. Syst. Evol. Microbiol.">
        <title>The Global Catalogue of Microorganisms (GCM) 10K type strain sequencing project: providing services to taxonomists for standard genome sequencing and annotation.</title>
        <authorList>
            <consortium name="The Broad Institute Genomics Platform"/>
            <consortium name="The Broad Institute Genome Sequencing Center for Infectious Disease"/>
            <person name="Wu L."/>
            <person name="Ma J."/>
        </authorList>
    </citation>
    <scope>NUCLEOTIDE SEQUENCE [LARGE SCALE GENOMIC DNA]</scope>
    <source>
        <strain evidence="2">CECT 7184</strain>
    </source>
</reference>
<evidence type="ECO:0000313" key="2">
    <source>
        <dbReference type="Proteomes" id="UP001242368"/>
    </source>
</evidence>
<proteinExistence type="predicted"/>
<dbReference type="RefSeq" id="WP_290361988.1">
    <property type="nucleotide sequence ID" value="NZ_JAUFQU010000001.1"/>
</dbReference>
<organism evidence="1 2">
    <name type="scientific">Paenimyroides ceti</name>
    <dbReference type="NCBI Taxonomy" id="395087"/>
    <lineage>
        <taxon>Bacteria</taxon>
        <taxon>Pseudomonadati</taxon>
        <taxon>Bacteroidota</taxon>
        <taxon>Flavobacteriia</taxon>
        <taxon>Flavobacteriales</taxon>
        <taxon>Flavobacteriaceae</taxon>
        <taxon>Paenimyroides</taxon>
    </lineage>
</organism>
<dbReference type="EMBL" id="JAUFQU010000001">
    <property type="protein sequence ID" value="MDN3705839.1"/>
    <property type="molecule type" value="Genomic_DNA"/>
</dbReference>
<keyword evidence="2" id="KW-1185">Reference proteome</keyword>
<name>A0ABT8CNS4_9FLAO</name>
<sequence length="338" mass="36999">MKKVLILLMTVSLFMSCDSDSTSNENNLANGAKIGSTFDSMRQKALIEMNQGGTIHYSPDQGAVYKLRNGTTIHIPPHSIVTKDGAEIDGPITIDYIEIFRKEQMAIANTPTMGQVPDSEQKDLLVSGGEFYIDIKFNGEQVEIIAPVKVNIATSNSEADPNGMNLWNGETDNNTNNFTWNLADPNDLIFEGSGPVFGGEGNAGGFYDVLIQNSSSLGWCNIDKFAQFPDPKTRIRIIVPNGFDQTNSSVYLAVRNQPNMLARFDMFYPSNNVFEEHYGLVPVGLDCHLIFVGEQNGQYVYSILSTAIGNNATYSIPSGSLITASSYHQVENAISILP</sequence>
<dbReference type="Proteomes" id="UP001242368">
    <property type="component" value="Unassembled WGS sequence"/>
</dbReference>